<dbReference type="GO" id="GO:0008800">
    <property type="term" value="F:beta-lactamase activity"/>
    <property type="evidence" value="ECO:0007669"/>
    <property type="project" value="UniProtKB-UniRule"/>
</dbReference>
<dbReference type="Pfam" id="PF00144">
    <property type="entry name" value="Beta-lactamase"/>
    <property type="match status" value="1"/>
</dbReference>
<dbReference type="Proteomes" id="UP000272888">
    <property type="component" value="Unassembled WGS sequence"/>
</dbReference>
<organism evidence="8 9">
    <name type="scientific">Corallococcus llansteffanensis</name>
    <dbReference type="NCBI Taxonomy" id="2316731"/>
    <lineage>
        <taxon>Bacteria</taxon>
        <taxon>Pseudomonadati</taxon>
        <taxon>Myxococcota</taxon>
        <taxon>Myxococcia</taxon>
        <taxon>Myxococcales</taxon>
        <taxon>Cystobacterineae</taxon>
        <taxon>Myxococcaceae</taxon>
        <taxon>Corallococcus</taxon>
    </lineage>
</organism>
<protein>
    <recommendedName>
        <fullName evidence="5">Beta-lactamase</fullName>
        <ecNumber evidence="5">3.5.2.6</ecNumber>
    </recommendedName>
</protein>
<dbReference type="InterPro" id="IPR001586">
    <property type="entry name" value="Beta-lactam_class-C_AS"/>
</dbReference>
<comment type="catalytic activity">
    <reaction evidence="1 5">
        <text>a beta-lactam + H2O = a substituted beta-amino acid</text>
        <dbReference type="Rhea" id="RHEA:20401"/>
        <dbReference type="ChEBI" id="CHEBI:15377"/>
        <dbReference type="ChEBI" id="CHEBI:35627"/>
        <dbReference type="ChEBI" id="CHEBI:140347"/>
        <dbReference type="EC" id="3.5.2.6"/>
    </reaction>
</comment>
<reference evidence="9" key="1">
    <citation type="submission" date="2018-09" db="EMBL/GenBank/DDBJ databases">
        <authorList>
            <person name="Livingstone P.G."/>
            <person name="Whitworth D.E."/>
        </authorList>
    </citation>
    <scope>NUCLEOTIDE SEQUENCE [LARGE SCALE GENOMIC DNA]</scope>
    <source>
        <strain evidence="9">CA051B</strain>
    </source>
</reference>
<evidence type="ECO:0000256" key="5">
    <source>
        <dbReference type="RuleBase" id="RU361140"/>
    </source>
</evidence>
<gene>
    <name evidence="8" type="ORF">D7V93_12805</name>
</gene>
<dbReference type="PANTHER" id="PTHR46825">
    <property type="entry name" value="D-ALANYL-D-ALANINE-CARBOXYPEPTIDASE/ENDOPEPTIDASE AMPH"/>
    <property type="match status" value="1"/>
</dbReference>
<evidence type="ECO:0000259" key="7">
    <source>
        <dbReference type="Pfam" id="PF00144"/>
    </source>
</evidence>
<sequence>MRSSPGRSPPVTSSSRFLLPLLCTALLGIQASAATLDEPLATFVRDTGFNGVILVARGGTVLHHQAYGHADLEAGTPTTQGTRYELGSVSKFVASLVALKLVDEGKLSLSRPVVEVLPTYRPDTGARLTLHHLLSHTSGLPNDVIRAFRKDPELARQTLPLDEAVTRYASGDLQFEPGSRFDYAHPNWILVKALIEKASGRSYAENVRALLAPLKLKDTGTFAGDFTDVPSSARGYEALQPVPKRKSVPMPEFMMCAGGAYSTAKDLLTLTRALSQRKLLSAASLKHLSTVYVAEEGYAYGGRLRSMSLGGKERPVLWLSGSNGPFKLRLSRSAADDLTVILLSNTNADLGRMGDVSEALLQALAAKPPRG</sequence>
<dbReference type="PROSITE" id="PS00336">
    <property type="entry name" value="BETA_LACTAMASE_C"/>
    <property type="match status" value="1"/>
</dbReference>
<evidence type="ECO:0000256" key="4">
    <source>
        <dbReference type="ARBA" id="ARBA00023251"/>
    </source>
</evidence>
<dbReference type="InterPro" id="IPR012338">
    <property type="entry name" value="Beta-lactam/transpept-like"/>
</dbReference>
<keyword evidence="6" id="KW-0732">Signal</keyword>
<dbReference type="GO" id="GO:0046677">
    <property type="term" value="P:response to antibiotic"/>
    <property type="evidence" value="ECO:0007669"/>
    <property type="project" value="UniProtKB-UniRule"/>
</dbReference>
<name>A0A3A8PY02_9BACT</name>
<evidence type="ECO:0000256" key="6">
    <source>
        <dbReference type="SAM" id="SignalP"/>
    </source>
</evidence>
<comment type="similarity">
    <text evidence="2 5">Belongs to the class-C beta-lactamase family.</text>
</comment>
<dbReference type="GO" id="GO:0017001">
    <property type="term" value="P:antibiotic catabolic process"/>
    <property type="evidence" value="ECO:0007669"/>
    <property type="project" value="InterPro"/>
</dbReference>
<feature type="signal peptide" evidence="6">
    <location>
        <begin position="1"/>
        <end position="33"/>
    </location>
</feature>
<dbReference type="PANTHER" id="PTHR46825:SF9">
    <property type="entry name" value="BETA-LACTAMASE-RELATED DOMAIN-CONTAINING PROTEIN"/>
    <property type="match status" value="1"/>
</dbReference>
<dbReference type="AlphaFoldDB" id="A0A3A8PY02"/>
<evidence type="ECO:0000313" key="8">
    <source>
        <dbReference type="EMBL" id="RKH60798.1"/>
    </source>
</evidence>
<dbReference type="EC" id="3.5.2.6" evidence="5"/>
<keyword evidence="3 5" id="KW-0378">Hydrolase</keyword>
<evidence type="ECO:0000313" key="9">
    <source>
        <dbReference type="Proteomes" id="UP000272888"/>
    </source>
</evidence>
<dbReference type="Gene3D" id="3.40.710.10">
    <property type="entry name" value="DD-peptidase/beta-lactamase superfamily"/>
    <property type="match status" value="1"/>
</dbReference>
<evidence type="ECO:0000256" key="1">
    <source>
        <dbReference type="ARBA" id="ARBA00001526"/>
    </source>
</evidence>
<dbReference type="EMBL" id="RAWB01000107">
    <property type="protein sequence ID" value="RKH60798.1"/>
    <property type="molecule type" value="Genomic_DNA"/>
</dbReference>
<evidence type="ECO:0000256" key="2">
    <source>
        <dbReference type="ARBA" id="ARBA00007840"/>
    </source>
</evidence>
<evidence type="ECO:0000256" key="3">
    <source>
        <dbReference type="ARBA" id="ARBA00022801"/>
    </source>
</evidence>
<keyword evidence="9" id="KW-1185">Reference proteome</keyword>
<dbReference type="InterPro" id="IPR001466">
    <property type="entry name" value="Beta-lactam-related"/>
</dbReference>
<dbReference type="GO" id="GO:0030288">
    <property type="term" value="C:outer membrane-bounded periplasmic space"/>
    <property type="evidence" value="ECO:0007669"/>
    <property type="project" value="InterPro"/>
</dbReference>
<accession>A0A3A8PY02</accession>
<comment type="caution">
    <text evidence="8">The sequence shown here is derived from an EMBL/GenBank/DDBJ whole genome shotgun (WGS) entry which is preliminary data.</text>
</comment>
<proteinExistence type="inferred from homology"/>
<keyword evidence="4 5" id="KW-0046">Antibiotic resistance</keyword>
<dbReference type="SUPFAM" id="SSF56601">
    <property type="entry name" value="beta-lactamase/transpeptidase-like"/>
    <property type="match status" value="1"/>
</dbReference>
<feature type="chain" id="PRO_5017472765" description="Beta-lactamase" evidence="6">
    <location>
        <begin position="34"/>
        <end position="371"/>
    </location>
</feature>
<dbReference type="InterPro" id="IPR050491">
    <property type="entry name" value="AmpC-like"/>
</dbReference>
<feature type="domain" description="Beta-lactamase-related" evidence="7">
    <location>
        <begin position="44"/>
        <end position="354"/>
    </location>
</feature>